<evidence type="ECO:0000313" key="2">
    <source>
        <dbReference type="EMBL" id="MFD2214276.1"/>
    </source>
</evidence>
<organism evidence="2 3">
    <name type="scientific">Metabacillus endolithicus</name>
    <dbReference type="NCBI Taxonomy" id="1535204"/>
    <lineage>
        <taxon>Bacteria</taxon>
        <taxon>Bacillati</taxon>
        <taxon>Bacillota</taxon>
        <taxon>Bacilli</taxon>
        <taxon>Bacillales</taxon>
        <taxon>Bacillaceae</taxon>
        <taxon>Metabacillus</taxon>
    </lineage>
</organism>
<keyword evidence="3" id="KW-1185">Reference proteome</keyword>
<dbReference type="RefSeq" id="WP_247343987.1">
    <property type="nucleotide sequence ID" value="NZ_CP095550.1"/>
</dbReference>
<dbReference type="Pfam" id="PF21747">
    <property type="entry name" value="YpoC"/>
    <property type="match status" value="1"/>
</dbReference>
<sequence>MQNKLYKIPDIFRGTPFFQNQTHFCVLHNEVNEILLKEPFYFDMLAIQQAQEVENLPWNHPKECVPVLFNVWKQLMLKAKEGFMKRDKSDLQKKSLLKCLSLYIVCLHWMNKRSVQAIKVYAMSINKMLLKPVNCEERLQFIIDNPYQYHAFVQLEQLFAELEKSFYKALAMNKL</sequence>
<dbReference type="Proteomes" id="UP001597318">
    <property type="component" value="Unassembled WGS sequence"/>
</dbReference>
<proteinExistence type="predicted"/>
<feature type="domain" description="YpoC-like" evidence="1">
    <location>
        <begin position="63"/>
        <end position="174"/>
    </location>
</feature>
<dbReference type="InterPro" id="IPR048427">
    <property type="entry name" value="YpoC"/>
</dbReference>
<accession>A0ABW5BXD6</accession>
<protein>
    <submittedName>
        <fullName evidence="2">YpoC family protein</fullName>
    </submittedName>
</protein>
<gene>
    <name evidence="2" type="ORF">ACFSKK_11345</name>
</gene>
<evidence type="ECO:0000313" key="3">
    <source>
        <dbReference type="Proteomes" id="UP001597318"/>
    </source>
</evidence>
<dbReference type="EMBL" id="JBHUIK010000002">
    <property type="protein sequence ID" value="MFD2214276.1"/>
    <property type="molecule type" value="Genomic_DNA"/>
</dbReference>
<name>A0ABW5BXD6_9BACI</name>
<comment type="caution">
    <text evidence="2">The sequence shown here is derived from an EMBL/GenBank/DDBJ whole genome shotgun (WGS) entry which is preliminary data.</text>
</comment>
<evidence type="ECO:0000259" key="1">
    <source>
        <dbReference type="Pfam" id="PF21747"/>
    </source>
</evidence>
<reference evidence="3" key="1">
    <citation type="journal article" date="2019" name="Int. J. Syst. Evol. Microbiol.">
        <title>The Global Catalogue of Microorganisms (GCM) 10K type strain sequencing project: providing services to taxonomists for standard genome sequencing and annotation.</title>
        <authorList>
            <consortium name="The Broad Institute Genomics Platform"/>
            <consortium name="The Broad Institute Genome Sequencing Center for Infectious Disease"/>
            <person name="Wu L."/>
            <person name="Ma J."/>
        </authorList>
    </citation>
    <scope>NUCLEOTIDE SEQUENCE [LARGE SCALE GENOMIC DNA]</scope>
    <source>
        <strain evidence="3">CGMCC 1.15474</strain>
    </source>
</reference>